<reference evidence="1 2" key="1">
    <citation type="submission" date="2023-08" db="EMBL/GenBank/DDBJ databases">
        <title>A Necator americanus chromosomal reference genome.</title>
        <authorList>
            <person name="Ilik V."/>
            <person name="Petrzelkova K.J."/>
            <person name="Pardy F."/>
            <person name="Fuh T."/>
            <person name="Niatou-Singa F.S."/>
            <person name="Gouil Q."/>
            <person name="Baker L."/>
            <person name="Ritchie M.E."/>
            <person name="Jex A.R."/>
            <person name="Gazzola D."/>
            <person name="Li H."/>
            <person name="Toshio Fujiwara R."/>
            <person name="Zhan B."/>
            <person name="Aroian R.V."/>
            <person name="Pafco B."/>
            <person name="Schwarz E.M."/>
        </authorList>
    </citation>
    <scope>NUCLEOTIDE SEQUENCE [LARGE SCALE GENOMIC DNA]</scope>
    <source>
        <strain evidence="1 2">Aroian</strain>
        <tissue evidence="1">Whole animal</tissue>
    </source>
</reference>
<accession>A0ABR1CH48</accession>
<proteinExistence type="predicted"/>
<organism evidence="1 2">
    <name type="scientific">Necator americanus</name>
    <name type="common">Human hookworm</name>
    <dbReference type="NCBI Taxonomy" id="51031"/>
    <lineage>
        <taxon>Eukaryota</taxon>
        <taxon>Metazoa</taxon>
        <taxon>Ecdysozoa</taxon>
        <taxon>Nematoda</taxon>
        <taxon>Chromadorea</taxon>
        <taxon>Rhabditida</taxon>
        <taxon>Rhabditina</taxon>
        <taxon>Rhabditomorpha</taxon>
        <taxon>Strongyloidea</taxon>
        <taxon>Ancylostomatidae</taxon>
        <taxon>Bunostominae</taxon>
        <taxon>Necator</taxon>
    </lineage>
</organism>
<sequence length="104" mass="11604">MSSSAECQHFPAIKMLDICYCLVAVGDSCMCDCSRTFVTWRSGSGNVMQLIFHPLIEPQLVVSYTNSVHLLDTSRLWVTFKSNSTSPEALLELKSSRATDAFDY</sequence>
<dbReference type="Proteomes" id="UP001303046">
    <property type="component" value="Unassembled WGS sequence"/>
</dbReference>
<evidence type="ECO:0000313" key="1">
    <source>
        <dbReference type="EMBL" id="KAK6737743.1"/>
    </source>
</evidence>
<evidence type="ECO:0008006" key="3">
    <source>
        <dbReference type="Google" id="ProtNLM"/>
    </source>
</evidence>
<gene>
    <name evidence="1" type="primary">Necator_chrII.g7865</name>
    <name evidence="1" type="ORF">RB195_020071</name>
</gene>
<keyword evidence="2" id="KW-1185">Reference proteome</keyword>
<comment type="caution">
    <text evidence="1">The sequence shown here is derived from an EMBL/GenBank/DDBJ whole genome shotgun (WGS) entry which is preliminary data.</text>
</comment>
<protein>
    <recommendedName>
        <fullName evidence="3">Phlebovirus glycoprotein G2 fusion domain-containing protein</fullName>
    </recommendedName>
</protein>
<dbReference type="EMBL" id="JAVFWL010000002">
    <property type="protein sequence ID" value="KAK6737743.1"/>
    <property type="molecule type" value="Genomic_DNA"/>
</dbReference>
<evidence type="ECO:0000313" key="2">
    <source>
        <dbReference type="Proteomes" id="UP001303046"/>
    </source>
</evidence>
<name>A0ABR1CH48_NECAM</name>